<name>A0A8T0SE91_PANVG</name>
<organism evidence="2 3">
    <name type="scientific">Panicum virgatum</name>
    <name type="common">Blackwell switchgrass</name>
    <dbReference type="NCBI Taxonomy" id="38727"/>
    <lineage>
        <taxon>Eukaryota</taxon>
        <taxon>Viridiplantae</taxon>
        <taxon>Streptophyta</taxon>
        <taxon>Embryophyta</taxon>
        <taxon>Tracheophyta</taxon>
        <taxon>Spermatophyta</taxon>
        <taxon>Magnoliopsida</taxon>
        <taxon>Liliopsida</taxon>
        <taxon>Poales</taxon>
        <taxon>Poaceae</taxon>
        <taxon>PACMAD clade</taxon>
        <taxon>Panicoideae</taxon>
        <taxon>Panicodae</taxon>
        <taxon>Paniceae</taxon>
        <taxon>Panicinae</taxon>
        <taxon>Panicum</taxon>
        <taxon>Panicum sect. Hiantes</taxon>
    </lineage>
</organism>
<evidence type="ECO:0000256" key="1">
    <source>
        <dbReference type="SAM" id="MobiDB-lite"/>
    </source>
</evidence>
<proteinExistence type="predicted"/>
<dbReference type="AlphaFoldDB" id="A0A8T0SE91"/>
<sequence length="38" mass="4177">MIEATNRRGIEESGQSTVKQSFRAHDPKSITVTNSGWG</sequence>
<dbReference type="Proteomes" id="UP000823388">
    <property type="component" value="Chromosome 5K"/>
</dbReference>
<comment type="caution">
    <text evidence="2">The sequence shown here is derived from an EMBL/GenBank/DDBJ whole genome shotgun (WGS) entry which is preliminary data.</text>
</comment>
<feature type="compositionally biased region" description="Basic and acidic residues" evidence="1">
    <location>
        <begin position="1"/>
        <end position="11"/>
    </location>
</feature>
<protein>
    <submittedName>
        <fullName evidence="2">Uncharacterized protein</fullName>
    </submittedName>
</protein>
<dbReference type="EMBL" id="CM029045">
    <property type="protein sequence ID" value="KAG2596700.1"/>
    <property type="molecule type" value="Genomic_DNA"/>
</dbReference>
<keyword evidence="3" id="KW-1185">Reference proteome</keyword>
<accession>A0A8T0SE91</accession>
<evidence type="ECO:0000313" key="3">
    <source>
        <dbReference type="Proteomes" id="UP000823388"/>
    </source>
</evidence>
<evidence type="ECO:0000313" key="2">
    <source>
        <dbReference type="EMBL" id="KAG2596700.1"/>
    </source>
</evidence>
<feature type="region of interest" description="Disordered" evidence="1">
    <location>
        <begin position="1"/>
        <end position="38"/>
    </location>
</feature>
<gene>
    <name evidence="2" type="ORF">PVAP13_5KG205000</name>
</gene>
<reference evidence="2" key="1">
    <citation type="submission" date="2020-05" db="EMBL/GenBank/DDBJ databases">
        <title>WGS assembly of Panicum virgatum.</title>
        <authorList>
            <person name="Lovell J.T."/>
            <person name="Jenkins J."/>
            <person name="Shu S."/>
            <person name="Juenger T.E."/>
            <person name="Schmutz J."/>
        </authorList>
    </citation>
    <scope>NUCLEOTIDE SEQUENCE</scope>
    <source>
        <strain evidence="2">AP13</strain>
    </source>
</reference>